<proteinExistence type="predicted"/>
<reference evidence="1 2" key="1">
    <citation type="submission" date="2022-01" db="EMBL/GenBank/DDBJ databases">
        <title>Alkalihalobacillus sp. EGI L200015, a novel bacterium isolated from a salt lake sediment.</title>
        <authorList>
            <person name="Gao L."/>
            <person name="Fang B.-Z."/>
            <person name="Li W.-J."/>
        </authorList>
    </citation>
    <scope>NUCLEOTIDE SEQUENCE [LARGE SCALE GENOMIC DNA]</scope>
    <source>
        <strain evidence="1 2">KCTC 12718</strain>
    </source>
</reference>
<dbReference type="Proteomes" id="UP001649381">
    <property type="component" value="Unassembled WGS sequence"/>
</dbReference>
<comment type="caution">
    <text evidence="1">The sequence shown here is derived from an EMBL/GenBank/DDBJ whole genome shotgun (WGS) entry which is preliminary data.</text>
</comment>
<dbReference type="Pfam" id="PF04025">
    <property type="entry name" value="RemA-like"/>
    <property type="match status" value="1"/>
</dbReference>
<sequence length="88" mass="10209">MFIHLGENVVVQSRDVVAIFDYEIAKESEDTLEFLNYHKEHQNLETISDELIKSIVLTTQEVFLSPLSSITLKRRAKINNNFEKLLNS</sequence>
<protein>
    <submittedName>
        <fullName evidence="1">DUF370 domain-containing protein</fullName>
    </submittedName>
</protein>
<dbReference type="NCBIfam" id="NF046065">
    <property type="entry name" value="MtxRegRemB"/>
    <property type="match status" value="1"/>
</dbReference>
<evidence type="ECO:0000313" key="2">
    <source>
        <dbReference type="Proteomes" id="UP001649381"/>
    </source>
</evidence>
<dbReference type="EMBL" id="JAKIJS010000001">
    <property type="protein sequence ID" value="MCF6139126.1"/>
    <property type="molecule type" value="Genomic_DNA"/>
</dbReference>
<keyword evidence="2" id="KW-1185">Reference proteome</keyword>
<name>A0ABS9H4W0_9BACL</name>
<evidence type="ECO:0000313" key="1">
    <source>
        <dbReference type="EMBL" id="MCF6139126.1"/>
    </source>
</evidence>
<dbReference type="RefSeq" id="WP_236337744.1">
    <property type="nucleotide sequence ID" value="NZ_JAKIJS010000001.1"/>
</dbReference>
<gene>
    <name evidence="1" type="ORF">L2716_15420</name>
</gene>
<dbReference type="InterPro" id="IPR007169">
    <property type="entry name" value="RemA-like"/>
</dbReference>
<organism evidence="1 2">
    <name type="scientific">Pseudalkalibacillus berkeleyi</name>
    <dbReference type="NCBI Taxonomy" id="1069813"/>
    <lineage>
        <taxon>Bacteria</taxon>
        <taxon>Bacillati</taxon>
        <taxon>Bacillota</taxon>
        <taxon>Bacilli</taxon>
        <taxon>Bacillales</taxon>
        <taxon>Fictibacillaceae</taxon>
        <taxon>Pseudalkalibacillus</taxon>
    </lineage>
</organism>
<accession>A0ABS9H4W0</accession>